<comment type="caution">
    <text evidence="1">The sequence shown here is derived from an EMBL/GenBank/DDBJ whole genome shotgun (WGS) entry which is preliminary data.</text>
</comment>
<name>A0ABW0KTM6_9BACT</name>
<sequence>MLRVAILATAVLGVTEFALWLKVETPHPSAAIAVRESTLVEAQSLKSLLPTVRSPASGTYALKKSSIESSAPATVALPPVSPQVPPAWLLIDRPEFADVKNMGRSPAQTIEQLRQSLRESGARQMGEAVRFGMLNLSELMAIDPKSWAASLETPVAAENRASAMLLTFYLTYLDRAGNGAGVKALLQAMGQGMDEERAVREFILAGRSVTELEREMGRVFAGAGVELQFTRRGGLAMRP</sequence>
<dbReference type="Proteomes" id="UP001596052">
    <property type="component" value="Unassembled WGS sequence"/>
</dbReference>
<dbReference type="RefSeq" id="WP_377169020.1">
    <property type="nucleotide sequence ID" value="NZ_JBHSMQ010000006.1"/>
</dbReference>
<accession>A0ABW0KTM6</accession>
<evidence type="ECO:0000313" key="1">
    <source>
        <dbReference type="EMBL" id="MFC5456610.1"/>
    </source>
</evidence>
<proteinExistence type="predicted"/>
<evidence type="ECO:0000313" key="2">
    <source>
        <dbReference type="Proteomes" id="UP001596052"/>
    </source>
</evidence>
<keyword evidence="2" id="KW-1185">Reference proteome</keyword>
<organism evidence="1 2">
    <name type="scientific">Prosthecobacter fluviatilis</name>
    <dbReference type="NCBI Taxonomy" id="445931"/>
    <lineage>
        <taxon>Bacteria</taxon>
        <taxon>Pseudomonadati</taxon>
        <taxon>Verrucomicrobiota</taxon>
        <taxon>Verrucomicrobiia</taxon>
        <taxon>Verrucomicrobiales</taxon>
        <taxon>Verrucomicrobiaceae</taxon>
        <taxon>Prosthecobacter</taxon>
    </lineage>
</organism>
<protein>
    <submittedName>
        <fullName evidence="1">Uncharacterized protein</fullName>
    </submittedName>
</protein>
<gene>
    <name evidence="1" type="ORF">ACFQDI_17220</name>
</gene>
<reference evidence="2" key="1">
    <citation type="journal article" date="2019" name="Int. J. Syst. Evol. Microbiol.">
        <title>The Global Catalogue of Microorganisms (GCM) 10K type strain sequencing project: providing services to taxonomists for standard genome sequencing and annotation.</title>
        <authorList>
            <consortium name="The Broad Institute Genomics Platform"/>
            <consortium name="The Broad Institute Genome Sequencing Center for Infectious Disease"/>
            <person name="Wu L."/>
            <person name="Ma J."/>
        </authorList>
    </citation>
    <scope>NUCLEOTIDE SEQUENCE [LARGE SCALE GENOMIC DNA]</scope>
    <source>
        <strain evidence="2">CGMCC 4.1469</strain>
    </source>
</reference>
<dbReference type="EMBL" id="JBHSMQ010000006">
    <property type="protein sequence ID" value="MFC5456610.1"/>
    <property type="molecule type" value="Genomic_DNA"/>
</dbReference>